<reference evidence="10" key="1">
    <citation type="submission" date="2020-05" db="EMBL/GenBank/DDBJ databases">
        <authorList>
            <person name="Chiriac C."/>
            <person name="Salcher M."/>
            <person name="Ghai R."/>
            <person name="Kavagutti S V."/>
        </authorList>
    </citation>
    <scope>NUCLEOTIDE SEQUENCE</scope>
</reference>
<dbReference type="InterPro" id="IPR029151">
    <property type="entry name" value="Sensor-like_sf"/>
</dbReference>
<dbReference type="Gene3D" id="3.30.565.10">
    <property type="entry name" value="Histidine kinase-like ATPase, C-terminal domain"/>
    <property type="match status" value="1"/>
</dbReference>
<evidence type="ECO:0000256" key="1">
    <source>
        <dbReference type="ARBA" id="ARBA00004651"/>
    </source>
</evidence>
<dbReference type="GO" id="GO:0005524">
    <property type="term" value="F:ATP binding"/>
    <property type="evidence" value="ECO:0007669"/>
    <property type="project" value="UniProtKB-KW"/>
</dbReference>
<evidence type="ECO:0000256" key="5">
    <source>
        <dbReference type="ARBA" id="ARBA00022692"/>
    </source>
</evidence>
<sequence>MWSQVAGRSTGLRRLAPRTLAGQVLALQLAVLLIVVACTSLVSVRQADDDFRDSRSSRLRDAAENLAGTAAVRRALAGRIPVTGIAFNLQVTQSQFLADSTYVASPDGTIVVAVDPIAQGERIDLSQSDVTRIRAWTGDVDDRGRRALAAQVPILTRGGDLVGIAMVAEDYPSVRTRLAGAAPDLLVFLGTGLAVGIAGAWLLARVVKRRTRGLEPADIAALADQREALLTSIREGVVAVNVDGVVTVLSESARELLDLPADSAGRRLADLPLPARLVDLLSGSRRVEDAVHVIGGRVLVLNGNRAEHDGRLVGTVTTLRDRTELMAMQSELNARSSITDTLRAQTHEFSNQLHTISGLVQLEEYAEVAQFVETLTRRRAEISDLVSSRVSDPAVAALLIAKSSLVAERRVELRLSDDSELPRLDPDLSTDVVTVVGNLVDNAADAVGSRGRVDVRLTVDAATVVVQVADTGPGVPSSQVAAIFERGWSTKPSDASGRGLGLALVQVVCERRGGSVSVHNDAGAVFTARLPGGTQA</sequence>
<dbReference type="GO" id="GO:0000155">
    <property type="term" value="F:phosphorelay sensor kinase activity"/>
    <property type="evidence" value="ECO:0007669"/>
    <property type="project" value="InterPro"/>
</dbReference>
<dbReference type="AlphaFoldDB" id="A0A6J6RFU4"/>
<organism evidence="10">
    <name type="scientific">freshwater metagenome</name>
    <dbReference type="NCBI Taxonomy" id="449393"/>
    <lineage>
        <taxon>unclassified sequences</taxon>
        <taxon>metagenomes</taxon>
        <taxon>ecological metagenomes</taxon>
    </lineage>
</organism>
<dbReference type="InterPro" id="IPR039506">
    <property type="entry name" value="SPOB_a"/>
</dbReference>
<evidence type="ECO:0000256" key="3">
    <source>
        <dbReference type="ARBA" id="ARBA00022553"/>
    </source>
</evidence>
<keyword evidence="2" id="KW-1003">Cell membrane</keyword>
<dbReference type="SUPFAM" id="SSF103190">
    <property type="entry name" value="Sensory domain-like"/>
    <property type="match status" value="1"/>
</dbReference>
<name>A0A6J6RFU4_9ZZZZ</name>
<protein>
    <submittedName>
        <fullName evidence="10">Unannotated protein</fullName>
    </submittedName>
</protein>
<accession>A0A6J6RFU4</accession>
<dbReference type="Pfam" id="PF02518">
    <property type="entry name" value="HATPase_c"/>
    <property type="match status" value="1"/>
</dbReference>
<feature type="transmembrane region" description="Helical" evidence="8">
    <location>
        <begin position="185"/>
        <end position="204"/>
    </location>
</feature>
<dbReference type="SMART" id="SM00387">
    <property type="entry name" value="HATPase_c"/>
    <property type="match status" value="1"/>
</dbReference>
<feature type="domain" description="Histidine kinase" evidence="9">
    <location>
        <begin position="344"/>
        <end position="534"/>
    </location>
</feature>
<evidence type="ECO:0000313" key="10">
    <source>
        <dbReference type="EMBL" id="CAB4722920.1"/>
    </source>
</evidence>
<keyword evidence="7 8" id="KW-1133">Transmembrane helix</keyword>
<evidence type="ECO:0000259" key="9">
    <source>
        <dbReference type="PROSITE" id="PS50109"/>
    </source>
</evidence>
<keyword evidence="6" id="KW-0418">Kinase</keyword>
<dbReference type="PANTHER" id="PTHR43547:SF10">
    <property type="entry name" value="SENSOR HISTIDINE KINASE DCUS"/>
    <property type="match status" value="1"/>
</dbReference>
<evidence type="ECO:0000256" key="6">
    <source>
        <dbReference type="ARBA" id="ARBA00022777"/>
    </source>
</evidence>
<dbReference type="SUPFAM" id="SSF55890">
    <property type="entry name" value="Sporulation response regulatory protein Spo0B"/>
    <property type="match status" value="1"/>
</dbReference>
<dbReference type="PRINTS" id="PR00344">
    <property type="entry name" value="BCTRLSENSOR"/>
</dbReference>
<keyword evidence="8" id="KW-0472">Membrane</keyword>
<dbReference type="GO" id="GO:0005886">
    <property type="term" value="C:plasma membrane"/>
    <property type="evidence" value="ECO:0007669"/>
    <property type="project" value="UniProtKB-SubCell"/>
</dbReference>
<dbReference type="InterPro" id="IPR004358">
    <property type="entry name" value="Sig_transdc_His_kin-like_C"/>
</dbReference>
<evidence type="ECO:0000256" key="4">
    <source>
        <dbReference type="ARBA" id="ARBA00022679"/>
    </source>
</evidence>
<dbReference type="Gene3D" id="1.10.287.130">
    <property type="match status" value="1"/>
</dbReference>
<keyword evidence="4" id="KW-0808">Transferase</keyword>
<evidence type="ECO:0000256" key="7">
    <source>
        <dbReference type="ARBA" id="ARBA00022989"/>
    </source>
</evidence>
<dbReference type="PROSITE" id="PS50109">
    <property type="entry name" value="HIS_KIN"/>
    <property type="match status" value="1"/>
</dbReference>
<dbReference type="Pfam" id="PF14689">
    <property type="entry name" value="SPOB_a"/>
    <property type="match status" value="1"/>
</dbReference>
<dbReference type="InterPro" id="IPR003594">
    <property type="entry name" value="HATPase_dom"/>
</dbReference>
<dbReference type="Gene3D" id="3.30.450.20">
    <property type="entry name" value="PAS domain"/>
    <property type="match status" value="2"/>
</dbReference>
<keyword evidence="5 8" id="KW-0812">Transmembrane</keyword>
<evidence type="ECO:0000256" key="8">
    <source>
        <dbReference type="SAM" id="Phobius"/>
    </source>
</evidence>
<feature type="transmembrane region" description="Helical" evidence="8">
    <location>
        <begin position="20"/>
        <end position="44"/>
    </location>
</feature>
<comment type="subcellular location">
    <subcellularLocation>
        <location evidence="1">Cell membrane</location>
        <topology evidence="1">Multi-pass membrane protein</topology>
    </subcellularLocation>
</comment>
<dbReference type="SUPFAM" id="SSF55874">
    <property type="entry name" value="ATPase domain of HSP90 chaperone/DNA topoisomerase II/histidine kinase"/>
    <property type="match status" value="1"/>
</dbReference>
<proteinExistence type="predicted"/>
<dbReference type="PANTHER" id="PTHR43547">
    <property type="entry name" value="TWO-COMPONENT HISTIDINE KINASE"/>
    <property type="match status" value="1"/>
</dbReference>
<dbReference type="InterPro" id="IPR005467">
    <property type="entry name" value="His_kinase_dom"/>
</dbReference>
<dbReference type="InterPro" id="IPR016120">
    <property type="entry name" value="Sig_transdc_His_kin_SpoOB"/>
</dbReference>
<gene>
    <name evidence="10" type="ORF">UFOPK2579_02105</name>
</gene>
<keyword evidence="3" id="KW-0597">Phosphoprotein</keyword>
<dbReference type="EMBL" id="CAEZXR010000286">
    <property type="protein sequence ID" value="CAB4722920.1"/>
    <property type="molecule type" value="Genomic_DNA"/>
</dbReference>
<dbReference type="InterPro" id="IPR036890">
    <property type="entry name" value="HATPase_C_sf"/>
</dbReference>
<evidence type="ECO:0000256" key="2">
    <source>
        <dbReference type="ARBA" id="ARBA00022475"/>
    </source>
</evidence>